<evidence type="ECO:0000256" key="1">
    <source>
        <dbReference type="SAM" id="MobiDB-lite"/>
    </source>
</evidence>
<reference evidence="2 3" key="1">
    <citation type="journal article" date="2011" name="J. Bacteriol.">
        <title>Complete genome sequence of seawater bacterium Glaciecola nitratireducens FR1064T.</title>
        <authorList>
            <person name="Bian F."/>
            <person name="Qin Q.L."/>
            <person name="Xie B.B."/>
            <person name="Shu Y.L."/>
            <person name="Zhang X.Y."/>
            <person name="Yu Y."/>
            <person name="Chen B."/>
            <person name="Chen X.L."/>
            <person name="Zhou B.C."/>
            <person name="Zhang Y.Z."/>
        </authorList>
    </citation>
    <scope>NUCLEOTIDE SEQUENCE [LARGE SCALE GENOMIC DNA]</scope>
    <source>
        <strain evidence="3">JCM 12485 / KCTC 12276 / FR1064</strain>
    </source>
</reference>
<name>G4QJX0_GLANF</name>
<evidence type="ECO:0000313" key="3">
    <source>
        <dbReference type="Proteomes" id="UP000009282"/>
    </source>
</evidence>
<dbReference type="STRING" id="1085623.GNIT_0875"/>
<dbReference type="OrthoDB" id="6387844at2"/>
<evidence type="ECO:0000313" key="2">
    <source>
        <dbReference type="EMBL" id="AEP29013.1"/>
    </source>
</evidence>
<gene>
    <name evidence="2" type="ordered locus">GNIT_0875</name>
</gene>
<accession>G4QJX0</accession>
<proteinExistence type="predicted"/>
<dbReference type="EMBL" id="CP003060">
    <property type="protein sequence ID" value="AEP29013.1"/>
    <property type="molecule type" value="Genomic_DNA"/>
</dbReference>
<sequence>MKYTKKTNINQTTPLLKYIPSLVAGVVIASLSASVTANQLNSKLQTPAQVEQALTALLDSRDATLQLAAYTSKQASIPVGQLVVRQAATKKVDHSQKSVAELVLAGLAITSEAKDELSSSAPTIEPAAAVAQDYAVADIVDVEELVATTNGNTNSTIQDSEFDSNKTQDASAANVDYSSEADVATEIEIQPVAQGVASKSTKINSPVSININELDEDALPAMPVSEALTTLNAEEKSEVDGSSTLVESNDQPERVETFAMSNTDEIDVVETKASASDIAAVEMETVEADVAEIAAVETEAVEAEVTEIAAVETEAVEAEVTEIAAVETEAVETEVTEIAVVEIEAVEAEVTEIAVVETEAVEAEASEIAAAEEEYAQAGVTEAKFVQSNIAEADVAEEVAPKIVELEESAPIQLASVSTSASLSAPTTPDSAQNSAPETFANDEVTNKIDANVTVATRSAGCPEDFNKVSIPVNGKMCQIFAADFPASMILFIPQTPEEVIQYYLASSANFVEPKAIKQRTMLKSADNNTTLIISKDGGGTQVDILVKSPVI</sequence>
<feature type="region of interest" description="Disordered" evidence="1">
    <location>
        <begin position="151"/>
        <end position="171"/>
    </location>
</feature>
<dbReference type="KEGG" id="gni:GNIT_0875"/>
<dbReference type="HOGENOM" id="CLU_493286_0_0_6"/>
<keyword evidence="3" id="KW-1185">Reference proteome</keyword>
<dbReference type="RefSeq" id="WP_014107888.1">
    <property type="nucleotide sequence ID" value="NC_016041.1"/>
</dbReference>
<dbReference type="Proteomes" id="UP000009282">
    <property type="component" value="Chromosome"/>
</dbReference>
<protein>
    <submittedName>
        <fullName evidence="2">Uncharacterized protein</fullName>
    </submittedName>
</protein>
<organism evidence="2 3">
    <name type="scientific">Glaciecola nitratireducens (strain JCM 12485 / KCTC 12276 / FR1064)</name>
    <dbReference type="NCBI Taxonomy" id="1085623"/>
    <lineage>
        <taxon>Bacteria</taxon>
        <taxon>Pseudomonadati</taxon>
        <taxon>Pseudomonadota</taxon>
        <taxon>Gammaproteobacteria</taxon>
        <taxon>Alteromonadales</taxon>
        <taxon>Alteromonadaceae</taxon>
        <taxon>Brumicola</taxon>
    </lineage>
</organism>
<dbReference type="AlphaFoldDB" id="G4QJX0"/>